<proteinExistence type="predicted"/>
<evidence type="ECO:0000313" key="1">
    <source>
        <dbReference type="EMBL" id="MEQ6321113.1"/>
    </source>
</evidence>
<sequence length="210" mass="23423">MSPDCKVIAEHPADPGRLRAVVDARVALVQAGSDPKAKDAGLATLRVNYKLCTDEFSQWLAVEHSTFELKARIDRAPIIRWDYDRDAHSKPSSHVQVTAHRGALSHLLSQLGHPTPHSLESLHIPTGGERFRPCLEDVVEFLIVDCGFRGKCAWRRVVREGRAKWRRIQTGVVVRDAPAVAADVLRRMGYTVTPPDGGDPPERLHKLHGW</sequence>
<reference evidence="1 2" key="1">
    <citation type="submission" date="2024-05" db="EMBL/GenBank/DDBJ databases">
        <title>Whole genome sequences of Mycobacterium canettii strains associated with human tuberculosis in Canada.</title>
        <authorList>
            <person name="Islam M.R."/>
            <person name="Soualhine H."/>
        </authorList>
    </citation>
    <scope>NUCLEOTIDE SEQUENCE [LARGE SCALE GENOMIC DNA]</scope>
    <source>
        <strain evidence="1 2">1901080</strain>
    </source>
</reference>
<dbReference type="EMBL" id="JBEEEP010000030">
    <property type="protein sequence ID" value="MEQ6321113.1"/>
    <property type="molecule type" value="Genomic_DNA"/>
</dbReference>
<organism evidence="1 2">
    <name type="scientific">Mycobacterium canetti</name>
    <dbReference type="NCBI Taxonomy" id="78331"/>
    <lineage>
        <taxon>Bacteria</taxon>
        <taxon>Bacillati</taxon>
        <taxon>Actinomycetota</taxon>
        <taxon>Actinomycetes</taxon>
        <taxon>Mycobacteriales</taxon>
        <taxon>Mycobacteriaceae</taxon>
        <taxon>Mycobacterium</taxon>
        <taxon>Mycobacterium tuberculosis complex</taxon>
    </lineage>
</organism>
<accession>A0ABV1MFR1</accession>
<evidence type="ECO:0000313" key="2">
    <source>
        <dbReference type="Proteomes" id="UP001485476"/>
    </source>
</evidence>
<dbReference type="RefSeq" id="WP_015288982.1">
    <property type="nucleotide sequence ID" value="NZ_JACTAP010000009.1"/>
</dbReference>
<dbReference type="Proteomes" id="UP001485476">
    <property type="component" value="Unassembled WGS sequence"/>
</dbReference>
<protein>
    <submittedName>
        <fullName evidence="1">Uncharacterized protein</fullName>
    </submittedName>
</protein>
<comment type="caution">
    <text evidence="1">The sequence shown here is derived from an EMBL/GenBank/DDBJ whole genome shotgun (WGS) entry which is preliminary data.</text>
</comment>
<keyword evidence="2" id="KW-1185">Reference proteome</keyword>
<gene>
    <name evidence="1" type="ORF">ABDZ14_12730</name>
</gene>
<name>A0ABV1MFR1_9MYCO</name>